<evidence type="ECO:0000256" key="1">
    <source>
        <dbReference type="ARBA" id="ARBA00004401"/>
    </source>
</evidence>
<evidence type="ECO:0000259" key="2">
    <source>
        <dbReference type="PROSITE" id="PS50041"/>
    </source>
</evidence>
<dbReference type="Proteomes" id="UP001460270">
    <property type="component" value="Unassembled WGS sequence"/>
</dbReference>
<name>A0AAW0NLH3_9GOBI</name>
<comment type="caution">
    <text evidence="3">The sequence shown here is derived from an EMBL/GenBank/DDBJ whole genome shotgun (WGS) entry which is preliminary data.</text>
</comment>
<dbReference type="PROSITE" id="PS50041">
    <property type="entry name" value="C_TYPE_LECTIN_2"/>
    <property type="match status" value="1"/>
</dbReference>
<keyword evidence="4" id="KW-1185">Reference proteome</keyword>
<evidence type="ECO:0000313" key="4">
    <source>
        <dbReference type="Proteomes" id="UP001460270"/>
    </source>
</evidence>
<proteinExistence type="predicted"/>
<comment type="subcellular location">
    <subcellularLocation>
        <location evidence="1">Cell membrane</location>
        <topology evidence="1">Single-pass type II membrane protein</topology>
    </subcellularLocation>
</comment>
<feature type="domain" description="C-type lectin" evidence="2">
    <location>
        <begin position="134"/>
        <end position="213"/>
    </location>
</feature>
<dbReference type="EMBL" id="JBBPFD010000014">
    <property type="protein sequence ID" value="KAK7899390.1"/>
    <property type="molecule type" value="Genomic_DNA"/>
</dbReference>
<dbReference type="InterPro" id="IPR016187">
    <property type="entry name" value="CTDL_fold"/>
</dbReference>
<accession>A0AAW0NLH3</accession>
<evidence type="ECO:0000313" key="3">
    <source>
        <dbReference type="EMBL" id="KAK7899390.1"/>
    </source>
</evidence>
<gene>
    <name evidence="3" type="ORF">WMY93_020243</name>
</gene>
<dbReference type="AlphaFoldDB" id="A0AAW0NLH3"/>
<dbReference type="InterPro" id="IPR001304">
    <property type="entry name" value="C-type_lectin-like"/>
</dbReference>
<dbReference type="PANTHER" id="PTHR45710:SF26">
    <property type="entry name" value="RH26557P"/>
    <property type="match status" value="1"/>
</dbReference>
<dbReference type="GO" id="GO:0005886">
    <property type="term" value="C:plasma membrane"/>
    <property type="evidence" value="ECO:0007669"/>
    <property type="project" value="UniProtKB-SubCell"/>
</dbReference>
<organism evidence="3 4">
    <name type="scientific">Mugilogobius chulae</name>
    <name type="common">yellowstripe goby</name>
    <dbReference type="NCBI Taxonomy" id="88201"/>
    <lineage>
        <taxon>Eukaryota</taxon>
        <taxon>Metazoa</taxon>
        <taxon>Chordata</taxon>
        <taxon>Craniata</taxon>
        <taxon>Vertebrata</taxon>
        <taxon>Euteleostomi</taxon>
        <taxon>Actinopterygii</taxon>
        <taxon>Neopterygii</taxon>
        <taxon>Teleostei</taxon>
        <taxon>Neoteleostei</taxon>
        <taxon>Acanthomorphata</taxon>
        <taxon>Gobiaria</taxon>
        <taxon>Gobiiformes</taxon>
        <taxon>Gobioidei</taxon>
        <taxon>Gobiidae</taxon>
        <taxon>Gobionellinae</taxon>
        <taxon>Mugilogobius</taxon>
    </lineage>
</organism>
<protein>
    <recommendedName>
        <fullName evidence="2">C-type lectin domain-containing protein</fullName>
    </recommendedName>
</protein>
<dbReference type="Pfam" id="PF00059">
    <property type="entry name" value="Lectin_C"/>
    <property type="match status" value="1"/>
</dbReference>
<dbReference type="Gene3D" id="3.10.100.10">
    <property type="entry name" value="Mannose-Binding Protein A, subunit A"/>
    <property type="match status" value="1"/>
</dbReference>
<sequence>MVIVAVVLIVALIVAYVFKGVVLFLHNKECSNRLQTTANLTTMAPVATTCPPPPPSCPPPRTCPFPPPPPSCPPPHICPPPRTCPRPPPPPSCPPPRNCPPLLLPPLPPPPPLCPFPAPSCPIKLQCDNGWELHGATCYYFSTVKNTWSQSRYRCRLAGGDLVKIDTAEKQWFLYWKVMSLMSDNEDKFWIGLTDAETEGWWKWTDSSFLNQK</sequence>
<reference evidence="4" key="1">
    <citation type="submission" date="2024-04" db="EMBL/GenBank/DDBJ databases">
        <title>Salinicola lusitanus LLJ914,a marine bacterium isolated from the Okinawa Trough.</title>
        <authorList>
            <person name="Li J."/>
        </authorList>
    </citation>
    <scope>NUCLEOTIDE SEQUENCE [LARGE SCALE GENOMIC DNA]</scope>
</reference>
<dbReference type="InterPro" id="IPR016186">
    <property type="entry name" value="C-type_lectin-like/link_sf"/>
</dbReference>
<dbReference type="SUPFAM" id="SSF56436">
    <property type="entry name" value="C-type lectin-like"/>
    <property type="match status" value="1"/>
</dbReference>
<dbReference type="InterPro" id="IPR050828">
    <property type="entry name" value="C-type_lectin/matrix_domain"/>
</dbReference>
<dbReference type="PANTHER" id="PTHR45710">
    <property type="entry name" value="C-TYPE LECTIN DOMAIN-CONTAINING PROTEIN 180"/>
    <property type="match status" value="1"/>
</dbReference>